<dbReference type="AlphaFoldDB" id="A0AAJ0HK34"/>
<organism evidence="2 3">
    <name type="scientific">Lasiosphaeria hispida</name>
    <dbReference type="NCBI Taxonomy" id="260671"/>
    <lineage>
        <taxon>Eukaryota</taxon>
        <taxon>Fungi</taxon>
        <taxon>Dikarya</taxon>
        <taxon>Ascomycota</taxon>
        <taxon>Pezizomycotina</taxon>
        <taxon>Sordariomycetes</taxon>
        <taxon>Sordariomycetidae</taxon>
        <taxon>Sordariales</taxon>
        <taxon>Lasiosphaeriaceae</taxon>
        <taxon>Lasiosphaeria</taxon>
    </lineage>
</organism>
<reference evidence="2" key="1">
    <citation type="journal article" date="2023" name="Mol. Phylogenet. Evol.">
        <title>Genome-scale phylogeny and comparative genomics of the fungal order Sordariales.</title>
        <authorList>
            <person name="Hensen N."/>
            <person name="Bonometti L."/>
            <person name="Westerberg I."/>
            <person name="Brannstrom I.O."/>
            <person name="Guillou S."/>
            <person name="Cros-Aarteil S."/>
            <person name="Calhoun S."/>
            <person name="Haridas S."/>
            <person name="Kuo A."/>
            <person name="Mondo S."/>
            <person name="Pangilinan J."/>
            <person name="Riley R."/>
            <person name="LaButti K."/>
            <person name="Andreopoulos B."/>
            <person name="Lipzen A."/>
            <person name="Chen C."/>
            <person name="Yan M."/>
            <person name="Daum C."/>
            <person name="Ng V."/>
            <person name="Clum A."/>
            <person name="Steindorff A."/>
            <person name="Ohm R.A."/>
            <person name="Martin F."/>
            <person name="Silar P."/>
            <person name="Natvig D.O."/>
            <person name="Lalanne C."/>
            <person name="Gautier V."/>
            <person name="Ament-Velasquez S.L."/>
            <person name="Kruys A."/>
            <person name="Hutchinson M.I."/>
            <person name="Powell A.J."/>
            <person name="Barry K."/>
            <person name="Miller A.N."/>
            <person name="Grigoriev I.V."/>
            <person name="Debuchy R."/>
            <person name="Gladieux P."/>
            <person name="Hiltunen Thoren M."/>
            <person name="Johannesson H."/>
        </authorList>
    </citation>
    <scope>NUCLEOTIDE SEQUENCE</scope>
    <source>
        <strain evidence="2">CBS 955.72</strain>
    </source>
</reference>
<name>A0AAJ0HK34_9PEZI</name>
<dbReference type="InterPro" id="IPR025204">
    <property type="entry name" value="CENP-L"/>
</dbReference>
<proteinExistence type="predicted"/>
<dbReference type="Pfam" id="PF13092">
    <property type="entry name" value="CENP-L"/>
    <property type="match status" value="1"/>
</dbReference>
<dbReference type="Proteomes" id="UP001275084">
    <property type="component" value="Unassembled WGS sequence"/>
</dbReference>
<keyword evidence="3" id="KW-1185">Reference proteome</keyword>
<protein>
    <submittedName>
        <fullName evidence="2">Kinetochore complex Sim4 subunit Fta1-domain-containing protein</fullName>
    </submittedName>
</protein>
<comment type="caution">
    <text evidence="2">The sequence shown here is derived from an EMBL/GenBank/DDBJ whole genome shotgun (WGS) entry which is preliminary data.</text>
</comment>
<accession>A0AAJ0HK34</accession>
<sequence length="399" mass="43300">MTSRQGNPSPSPPSARTSLFSTSSADTPSPPFYNTTFSAHRVSPLHLGTTPLTSARLHSLAQRLRDTLVGDVVRGVEVGLDGEDHVMGRAGALEAVQVRWLRVRDVLECGEGRGLSFEVRYEAAVCMALLLPAPSGEEGEEGFLEMPLLLMRMPAPLKTVVGEFLETAFDCRVSALRLGTRSMVRAWEAWIAAAGLPTRGPLARDLVLSLGFYVPPAERDAADEQEAEAEAKTDQPLGLKSIEVFIPAVELRKFVDAGSSDSTQQSNHKTEGNWGWEDDPKKRRRLAGRLREEGWGWRASTNTEGDDGASSALGEQPFTEALGRYLDQHLGLNLFHPGVRIIKIACGGFVISESRLKVFAPANLGEAAEGDDTSSGQRGAVWELLRGLVDKAQARDSNR</sequence>
<evidence type="ECO:0000313" key="2">
    <source>
        <dbReference type="EMBL" id="KAK3354005.1"/>
    </source>
</evidence>
<feature type="region of interest" description="Disordered" evidence="1">
    <location>
        <begin position="1"/>
        <end position="27"/>
    </location>
</feature>
<evidence type="ECO:0000256" key="1">
    <source>
        <dbReference type="SAM" id="MobiDB-lite"/>
    </source>
</evidence>
<gene>
    <name evidence="2" type="ORF">B0T25DRAFT_224048</name>
</gene>
<reference evidence="2" key="2">
    <citation type="submission" date="2023-06" db="EMBL/GenBank/DDBJ databases">
        <authorList>
            <consortium name="Lawrence Berkeley National Laboratory"/>
            <person name="Haridas S."/>
            <person name="Hensen N."/>
            <person name="Bonometti L."/>
            <person name="Westerberg I."/>
            <person name="Brannstrom I.O."/>
            <person name="Guillou S."/>
            <person name="Cros-Aarteil S."/>
            <person name="Calhoun S."/>
            <person name="Kuo A."/>
            <person name="Mondo S."/>
            <person name="Pangilinan J."/>
            <person name="Riley R."/>
            <person name="Labutti K."/>
            <person name="Andreopoulos B."/>
            <person name="Lipzen A."/>
            <person name="Chen C."/>
            <person name="Yanf M."/>
            <person name="Daum C."/>
            <person name="Ng V."/>
            <person name="Clum A."/>
            <person name="Steindorff A."/>
            <person name="Ohm R."/>
            <person name="Martin F."/>
            <person name="Silar P."/>
            <person name="Natvig D."/>
            <person name="Lalanne C."/>
            <person name="Gautier V."/>
            <person name="Ament-Velasquez S.L."/>
            <person name="Kruys A."/>
            <person name="Hutchinson M.I."/>
            <person name="Powell A.J."/>
            <person name="Barry K."/>
            <person name="Miller A.N."/>
            <person name="Grigoriev I.V."/>
            <person name="Debuchy R."/>
            <person name="Gladieux P."/>
            <person name="Thoren M.H."/>
            <person name="Johannesson H."/>
        </authorList>
    </citation>
    <scope>NUCLEOTIDE SEQUENCE</scope>
    <source>
        <strain evidence="2">CBS 955.72</strain>
    </source>
</reference>
<evidence type="ECO:0000313" key="3">
    <source>
        <dbReference type="Proteomes" id="UP001275084"/>
    </source>
</evidence>
<feature type="region of interest" description="Disordered" evidence="1">
    <location>
        <begin position="257"/>
        <end position="280"/>
    </location>
</feature>
<dbReference type="EMBL" id="JAUIQD010000004">
    <property type="protein sequence ID" value="KAK3354005.1"/>
    <property type="molecule type" value="Genomic_DNA"/>
</dbReference>